<organism evidence="2 3">
    <name type="scientific">Xenorhabdus khoisanae</name>
    <dbReference type="NCBI Taxonomy" id="880157"/>
    <lineage>
        <taxon>Bacteria</taxon>
        <taxon>Pseudomonadati</taxon>
        <taxon>Pseudomonadota</taxon>
        <taxon>Gammaproteobacteria</taxon>
        <taxon>Enterobacterales</taxon>
        <taxon>Morganellaceae</taxon>
        <taxon>Xenorhabdus</taxon>
    </lineage>
</organism>
<feature type="domain" description="HTH cro/C1-type" evidence="1">
    <location>
        <begin position="10"/>
        <end position="65"/>
    </location>
</feature>
<dbReference type="GO" id="GO:0003677">
    <property type="term" value="F:DNA binding"/>
    <property type="evidence" value="ECO:0007669"/>
    <property type="project" value="InterPro"/>
</dbReference>
<gene>
    <name evidence="2" type="ORF">AB204_10625</name>
</gene>
<dbReference type="PATRIC" id="fig|880157.4.peg.2248"/>
<protein>
    <recommendedName>
        <fullName evidence="1">HTH cro/C1-type domain-containing protein</fullName>
    </recommendedName>
</protein>
<dbReference type="PROSITE" id="PS50943">
    <property type="entry name" value="HTH_CROC1"/>
    <property type="match status" value="1"/>
</dbReference>
<comment type="caution">
    <text evidence="2">The sequence shown here is derived from an EMBL/GenBank/DDBJ whole genome shotgun (WGS) entry which is preliminary data.</text>
</comment>
<dbReference type="SMART" id="SM00530">
    <property type="entry name" value="HTH_XRE"/>
    <property type="match status" value="1"/>
</dbReference>
<reference evidence="2 3" key="1">
    <citation type="submission" date="2015-06" db="EMBL/GenBank/DDBJ databases">
        <title>Draft Whole-Genome Sequence of the Entomopathogenic Bacterium Xenorhabdus khoisanae.</title>
        <authorList>
            <person name="Naidoo S."/>
            <person name="Featherston J."/>
            <person name="Gray V.M."/>
        </authorList>
    </citation>
    <scope>NUCLEOTIDE SEQUENCE [LARGE SCALE GENOMIC DNA]</scope>
    <source>
        <strain evidence="2 3">MCB</strain>
    </source>
</reference>
<dbReference type="RefSeq" id="WP_047963338.1">
    <property type="nucleotide sequence ID" value="NZ_CAWMBG010000064.1"/>
</dbReference>
<dbReference type="CDD" id="cd00093">
    <property type="entry name" value="HTH_XRE"/>
    <property type="match status" value="1"/>
</dbReference>
<sequence length="126" mass="13770">MSKNIIGDFLAAAILASGKSQAEIAEEVGYSAHNNISMLKSGKMLFPAEKISIFAKALGIDEGVLFRIVMQTRYPEIFALYEKNARTLSQDEVKVLEAYRNFKGSDIGDTALAAMKADEFISKATN</sequence>
<keyword evidence="3" id="KW-1185">Reference proteome</keyword>
<name>A0A0J5FS95_9GAMM</name>
<dbReference type="InterPro" id="IPR010982">
    <property type="entry name" value="Lambda_DNA-bd_dom_sf"/>
</dbReference>
<evidence type="ECO:0000259" key="1">
    <source>
        <dbReference type="PROSITE" id="PS50943"/>
    </source>
</evidence>
<proteinExistence type="predicted"/>
<dbReference type="Proteomes" id="UP000036277">
    <property type="component" value="Unassembled WGS sequence"/>
</dbReference>
<evidence type="ECO:0000313" key="3">
    <source>
        <dbReference type="Proteomes" id="UP000036277"/>
    </source>
</evidence>
<dbReference type="STRING" id="880157.AB204_10625"/>
<dbReference type="EMBL" id="LFCV01000064">
    <property type="protein sequence ID" value="KMJ45141.1"/>
    <property type="molecule type" value="Genomic_DNA"/>
</dbReference>
<accession>A0A0J5FS95</accession>
<dbReference type="Gene3D" id="1.10.260.40">
    <property type="entry name" value="lambda repressor-like DNA-binding domains"/>
    <property type="match status" value="1"/>
</dbReference>
<dbReference type="InterPro" id="IPR001387">
    <property type="entry name" value="Cro/C1-type_HTH"/>
</dbReference>
<evidence type="ECO:0000313" key="2">
    <source>
        <dbReference type="EMBL" id="KMJ45141.1"/>
    </source>
</evidence>
<dbReference type="SUPFAM" id="SSF47413">
    <property type="entry name" value="lambda repressor-like DNA-binding domains"/>
    <property type="match status" value="1"/>
</dbReference>
<dbReference type="OrthoDB" id="7859023at2"/>
<dbReference type="AlphaFoldDB" id="A0A0J5FS95"/>